<keyword evidence="3" id="KW-0723">Serine/threonine-protein kinase</keyword>
<comment type="subcellular location">
    <subcellularLocation>
        <location evidence="1">Membrane</location>
        <topology evidence="1">Single-pass type I membrane protein</topology>
    </subcellularLocation>
</comment>
<dbReference type="PROSITE" id="PS51392">
    <property type="entry name" value="KEN"/>
    <property type="match status" value="1"/>
</dbReference>
<dbReference type="InterPro" id="IPR008271">
    <property type="entry name" value="Ser/Thr_kinase_AS"/>
</dbReference>
<dbReference type="SMART" id="SM00564">
    <property type="entry name" value="PQQ"/>
    <property type="match status" value="4"/>
</dbReference>
<dbReference type="SUPFAM" id="SSF50998">
    <property type="entry name" value="Quinoprotein alcohol dehydrogenase-like"/>
    <property type="match status" value="1"/>
</dbReference>
<evidence type="ECO:0000256" key="2">
    <source>
        <dbReference type="ARBA" id="ARBA00012513"/>
    </source>
</evidence>
<keyword evidence="9" id="KW-0067">ATP-binding</keyword>
<feature type="domain" description="KEN" evidence="15">
    <location>
        <begin position="734"/>
        <end position="862"/>
    </location>
</feature>
<dbReference type="GO" id="GO:0016301">
    <property type="term" value="F:kinase activity"/>
    <property type="evidence" value="ECO:0007669"/>
    <property type="project" value="UniProtKB-KW"/>
</dbReference>
<dbReference type="Gene3D" id="3.30.200.20">
    <property type="entry name" value="Phosphorylase Kinase, domain 1"/>
    <property type="match status" value="1"/>
</dbReference>
<evidence type="ECO:0000256" key="1">
    <source>
        <dbReference type="ARBA" id="ARBA00004479"/>
    </source>
</evidence>
<dbReference type="InterPro" id="IPR015943">
    <property type="entry name" value="WD40/YVTN_repeat-like_dom_sf"/>
</dbReference>
<dbReference type="InterPro" id="IPR011047">
    <property type="entry name" value="Quinoprotein_ADH-like_sf"/>
</dbReference>
<protein>
    <recommendedName>
        <fullName evidence="2">non-specific serine/threonine protein kinase</fullName>
        <ecNumber evidence="2">2.7.11.1</ecNumber>
    </recommendedName>
</protein>
<dbReference type="CDD" id="cd10422">
    <property type="entry name" value="RNase_Ire1"/>
    <property type="match status" value="1"/>
</dbReference>
<feature type="chain" id="PRO_5046884464" description="non-specific serine/threonine protein kinase" evidence="13">
    <location>
        <begin position="21"/>
        <end position="923"/>
    </location>
</feature>
<evidence type="ECO:0000256" key="6">
    <source>
        <dbReference type="ARBA" id="ARBA00022729"/>
    </source>
</evidence>
<dbReference type="InterPro" id="IPR045133">
    <property type="entry name" value="IRE1/2-like"/>
</dbReference>
<keyword evidence="8 17" id="KW-0418">Kinase</keyword>
<evidence type="ECO:0000256" key="8">
    <source>
        <dbReference type="ARBA" id="ARBA00022777"/>
    </source>
</evidence>
<sequence>MWLIPNYIICLIILLKSCNCDEISITSQVHGNELAKKEDHRLLIFSTLDGYLYGINRETGSIKWKIKDKSVVQVPRKAPDEFLPMFLPDPQGGSLYLVGNGKESFKKLPFTIPELVSTSPCRSSDGILYTGKKKDTWYTIDPDTGNKQHVLGWDFNGPTCPVANPNAIYIGRTEYNIMMVDSKNPKRKWNITFYEYSSVAFDKDTLANYDMLHFTSSSTGNLISLDRIRGSVLWQQDLGSPIVASYILDQDGLIALPFTSLSNFTISSILNNENSINSQMKLYPTLYIGEHKDGLYALQSFVDQNMITLTSNDGKPLLLEGPIRVKDKPWVLLPGENYPLQQHQNTVTYRSLQGKFTSIYYGHYNVPEYTEMRLQIAGSSHIITKLITDESLKSITFDDSHKANVTNKWMNNSKYVFGFIFCLAIMYIYFKKLISVKFGNFGEHQTSISPQRGFVINQVSELPEGSIKIGKIIFNPDQLLGKGCEGTFVYRGEFDGRRVAVKRILPECFNIADREVSLLRESDAHPNVIRYFCMEQDNTFRYIALELCQATLCDYVQGDFSKHLIEPLEILKQATLGLEHLHSLSIVHRDIKPQNVLLSIAGPTGVRAMISDFGLCKKLQTGKDSFSRGSGIAGTDGWIAPEMLTENKSTTHAVDMFSLGCLYYYVLSDGEHPFGDKIRRQGNILSGYWTMDEIKEDQWKVEVCKPLLVSLISSEPAERPSCKAVLNYPIFWNNKTILNFLQDVSDRVESTSHNDRISENLEAKAPFVIRGDWRDHLDEALICDLAKYRGYKGHCLKDLLRAIRNKRHHYRELSEESREVLGMIPNQFLSYWTQHFPLMFAHVWIVMQCLSVEELFQQYYSVNIRYKNTVNYRLHSADLYERETRNRSMGIYRNETKVQNRGGESKKKKKRSEDVPLKWVLTT</sequence>
<dbReference type="GeneID" id="108569258"/>
<evidence type="ECO:0000256" key="12">
    <source>
        <dbReference type="SAM" id="MobiDB-lite"/>
    </source>
</evidence>
<evidence type="ECO:0000256" key="7">
    <source>
        <dbReference type="ARBA" id="ARBA00022741"/>
    </source>
</evidence>
<gene>
    <name evidence="17" type="primary">LOC108569258</name>
</gene>
<evidence type="ECO:0000313" key="16">
    <source>
        <dbReference type="Proteomes" id="UP000695000"/>
    </source>
</evidence>
<dbReference type="SUPFAM" id="SSF56112">
    <property type="entry name" value="Protein kinase-like (PK-like)"/>
    <property type="match status" value="1"/>
</dbReference>
<dbReference type="CDD" id="cd09769">
    <property type="entry name" value="Luminal_IRE1"/>
    <property type="match status" value="1"/>
</dbReference>
<dbReference type="InterPro" id="IPR010513">
    <property type="entry name" value="KEN_dom"/>
</dbReference>
<dbReference type="PROSITE" id="PS50011">
    <property type="entry name" value="PROTEIN_KINASE_DOM"/>
    <property type="match status" value="1"/>
</dbReference>
<dbReference type="SMART" id="SM00580">
    <property type="entry name" value="PUG"/>
    <property type="match status" value="1"/>
</dbReference>
<name>A0ABM1NHC9_NICVS</name>
<dbReference type="PROSITE" id="PS00108">
    <property type="entry name" value="PROTEIN_KINASE_ST"/>
    <property type="match status" value="1"/>
</dbReference>
<dbReference type="CDD" id="cd13982">
    <property type="entry name" value="STKc_IRE1"/>
    <property type="match status" value="1"/>
</dbReference>
<evidence type="ECO:0000256" key="9">
    <source>
        <dbReference type="ARBA" id="ARBA00022840"/>
    </source>
</evidence>
<evidence type="ECO:0000259" key="14">
    <source>
        <dbReference type="PROSITE" id="PS50011"/>
    </source>
</evidence>
<feature type="region of interest" description="Disordered" evidence="12">
    <location>
        <begin position="891"/>
        <end position="915"/>
    </location>
</feature>
<evidence type="ECO:0000256" key="3">
    <source>
        <dbReference type="ARBA" id="ARBA00022527"/>
    </source>
</evidence>
<dbReference type="Pfam" id="PF00069">
    <property type="entry name" value="Pkinase"/>
    <property type="match status" value="1"/>
</dbReference>
<evidence type="ECO:0000256" key="4">
    <source>
        <dbReference type="ARBA" id="ARBA00022679"/>
    </source>
</evidence>
<dbReference type="Pfam" id="PF06479">
    <property type="entry name" value="Ribonuc_2-5A"/>
    <property type="match status" value="1"/>
</dbReference>
<dbReference type="InterPro" id="IPR038357">
    <property type="entry name" value="KEN_sf"/>
</dbReference>
<keyword evidence="5" id="KW-0812">Transmembrane</keyword>
<evidence type="ECO:0000256" key="10">
    <source>
        <dbReference type="ARBA" id="ARBA00022989"/>
    </source>
</evidence>
<keyword evidence="10" id="KW-1133">Transmembrane helix</keyword>
<proteinExistence type="predicted"/>
<dbReference type="EC" id="2.7.11.1" evidence="2"/>
<dbReference type="InterPro" id="IPR018391">
    <property type="entry name" value="PQQ_b-propeller_rpt"/>
</dbReference>
<feature type="signal peptide" evidence="13">
    <location>
        <begin position="1"/>
        <end position="20"/>
    </location>
</feature>
<keyword evidence="6 13" id="KW-0732">Signal</keyword>
<keyword evidence="11" id="KW-0472">Membrane</keyword>
<evidence type="ECO:0000256" key="13">
    <source>
        <dbReference type="SAM" id="SignalP"/>
    </source>
</evidence>
<organism evidence="16 17">
    <name type="scientific">Nicrophorus vespilloides</name>
    <name type="common">Boreal carrion beetle</name>
    <dbReference type="NCBI Taxonomy" id="110193"/>
    <lineage>
        <taxon>Eukaryota</taxon>
        <taxon>Metazoa</taxon>
        <taxon>Ecdysozoa</taxon>
        <taxon>Arthropoda</taxon>
        <taxon>Hexapoda</taxon>
        <taxon>Insecta</taxon>
        <taxon>Pterygota</taxon>
        <taxon>Neoptera</taxon>
        <taxon>Endopterygota</taxon>
        <taxon>Coleoptera</taxon>
        <taxon>Polyphaga</taxon>
        <taxon>Staphyliniformia</taxon>
        <taxon>Silphidae</taxon>
        <taxon>Nicrophorinae</taxon>
        <taxon>Nicrophorus</taxon>
    </lineage>
</organism>
<keyword evidence="16" id="KW-1185">Reference proteome</keyword>
<keyword evidence="4" id="KW-0808">Transferase</keyword>
<dbReference type="PANTHER" id="PTHR13954:SF6">
    <property type="entry name" value="NON-SPECIFIC SERINE_THREONINE PROTEIN KINASE"/>
    <property type="match status" value="1"/>
</dbReference>
<keyword evidence="7" id="KW-0547">Nucleotide-binding</keyword>
<accession>A0ABM1NHC9</accession>
<evidence type="ECO:0000256" key="5">
    <source>
        <dbReference type="ARBA" id="ARBA00022692"/>
    </source>
</evidence>
<dbReference type="Gene3D" id="1.10.510.10">
    <property type="entry name" value="Transferase(Phosphotransferase) domain 1"/>
    <property type="match status" value="1"/>
</dbReference>
<dbReference type="RefSeq" id="XP_017786229.1">
    <property type="nucleotide sequence ID" value="XM_017930740.1"/>
</dbReference>
<evidence type="ECO:0000256" key="11">
    <source>
        <dbReference type="ARBA" id="ARBA00023136"/>
    </source>
</evidence>
<dbReference type="Gene3D" id="1.20.1440.180">
    <property type="entry name" value="KEN domain"/>
    <property type="match status" value="1"/>
</dbReference>
<evidence type="ECO:0000259" key="15">
    <source>
        <dbReference type="PROSITE" id="PS51392"/>
    </source>
</evidence>
<evidence type="ECO:0000313" key="17">
    <source>
        <dbReference type="RefSeq" id="XP_017786229.1"/>
    </source>
</evidence>
<feature type="domain" description="Protein kinase" evidence="14">
    <location>
        <begin position="474"/>
        <end position="731"/>
    </location>
</feature>
<dbReference type="Gene3D" id="2.130.10.10">
    <property type="entry name" value="YVTN repeat-like/Quinoprotein amine dehydrogenase"/>
    <property type="match status" value="1"/>
</dbReference>
<dbReference type="PANTHER" id="PTHR13954">
    <property type="entry name" value="IRE1-RELATED"/>
    <property type="match status" value="1"/>
</dbReference>
<dbReference type="InterPro" id="IPR011009">
    <property type="entry name" value="Kinase-like_dom_sf"/>
</dbReference>
<reference evidence="17" key="1">
    <citation type="submission" date="2025-08" db="UniProtKB">
        <authorList>
            <consortium name="RefSeq"/>
        </authorList>
    </citation>
    <scope>IDENTIFICATION</scope>
    <source>
        <tissue evidence="17">Whole Larva</tissue>
    </source>
</reference>
<dbReference type="Proteomes" id="UP000695000">
    <property type="component" value="Unplaced"/>
</dbReference>
<dbReference type="InterPro" id="IPR000719">
    <property type="entry name" value="Prot_kinase_dom"/>
</dbReference>
<dbReference type="SMART" id="SM00220">
    <property type="entry name" value="S_TKc"/>
    <property type="match status" value="1"/>
</dbReference>